<dbReference type="InterPro" id="IPR019734">
    <property type="entry name" value="TPR_rpt"/>
</dbReference>
<dbReference type="Pfam" id="PF13174">
    <property type="entry name" value="TPR_6"/>
    <property type="match status" value="2"/>
</dbReference>
<evidence type="ECO:0000256" key="1">
    <source>
        <dbReference type="SAM" id="Phobius"/>
    </source>
</evidence>
<dbReference type="SUPFAM" id="SSF48452">
    <property type="entry name" value="TPR-like"/>
    <property type="match status" value="1"/>
</dbReference>
<comment type="caution">
    <text evidence="2">The sequence shown here is derived from an EMBL/GenBank/DDBJ whole genome shotgun (WGS) entry which is preliminary data.</text>
</comment>
<keyword evidence="3" id="KW-1185">Reference proteome</keyword>
<keyword evidence="1" id="KW-0812">Transmembrane</keyword>
<accession>A0ABQ1LF96</accession>
<dbReference type="InterPro" id="IPR011990">
    <property type="entry name" value="TPR-like_helical_dom_sf"/>
</dbReference>
<sequence length="250" mass="28395">MEKRPSHNLPEEELALIASYLSGEMPPDQLDAFERRLSEEPGFRSKVAEVKALLIGIREANLEEQLDAYHAEIGQSKERATVGRRLIPYRVGWVAASVALLVLAGIWWIWFSTPSSERLYHAYFVPDVGLPVEMGSADTLRYLFYDGMISYKEGAYNDALKKWHSVAKASGTTDTLQYYMGIAYMELGDMDRAKEQLMEVAGDRNASYHKEATWYLALCYLHTGQRKNAVSLLERIAGDERAQELLKQLH</sequence>
<organism evidence="2 3">
    <name type="scientific">Parapedobacter defluvii</name>
    <dbReference type="NCBI Taxonomy" id="2045106"/>
    <lineage>
        <taxon>Bacteria</taxon>
        <taxon>Pseudomonadati</taxon>
        <taxon>Bacteroidota</taxon>
        <taxon>Sphingobacteriia</taxon>
        <taxon>Sphingobacteriales</taxon>
        <taxon>Sphingobacteriaceae</taxon>
        <taxon>Parapedobacter</taxon>
    </lineage>
</organism>
<evidence type="ECO:0000313" key="3">
    <source>
        <dbReference type="Proteomes" id="UP000597338"/>
    </source>
</evidence>
<evidence type="ECO:0000313" key="2">
    <source>
        <dbReference type="EMBL" id="GGC22868.1"/>
    </source>
</evidence>
<name>A0ABQ1LF96_9SPHI</name>
<gene>
    <name evidence="2" type="ORF">GCM10011386_13420</name>
</gene>
<reference evidence="3" key="1">
    <citation type="journal article" date="2019" name="Int. J. Syst. Evol. Microbiol.">
        <title>The Global Catalogue of Microorganisms (GCM) 10K type strain sequencing project: providing services to taxonomists for standard genome sequencing and annotation.</title>
        <authorList>
            <consortium name="The Broad Institute Genomics Platform"/>
            <consortium name="The Broad Institute Genome Sequencing Center for Infectious Disease"/>
            <person name="Wu L."/>
            <person name="Ma J."/>
        </authorList>
    </citation>
    <scope>NUCLEOTIDE SEQUENCE [LARGE SCALE GENOMIC DNA]</scope>
    <source>
        <strain evidence="3">CGMCC 1.15342</strain>
    </source>
</reference>
<keyword evidence="1" id="KW-0472">Membrane</keyword>
<dbReference type="EMBL" id="BMIK01000003">
    <property type="protein sequence ID" value="GGC22868.1"/>
    <property type="molecule type" value="Genomic_DNA"/>
</dbReference>
<proteinExistence type="predicted"/>
<feature type="transmembrane region" description="Helical" evidence="1">
    <location>
        <begin position="87"/>
        <end position="110"/>
    </location>
</feature>
<keyword evidence="1" id="KW-1133">Transmembrane helix</keyword>
<dbReference type="RefSeq" id="WP_188748832.1">
    <property type="nucleotide sequence ID" value="NZ_BMIK01000003.1"/>
</dbReference>
<protein>
    <recommendedName>
        <fullName evidence="4">Tetratricopeptide repeat protein</fullName>
    </recommendedName>
</protein>
<evidence type="ECO:0008006" key="4">
    <source>
        <dbReference type="Google" id="ProtNLM"/>
    </source>
</evidence>
<dbReference type="Proteomes" id="UP000597338">
    <property type="component" value="Unassembled WGS sequence"/>
</dbReference>
<dbReference type="Gene3D" id="1.25.40.10">
    <property type="entry name" value="Tetratricopeptide repeat domain"/>
    <property type="match status" value="1"/>
</dbReference>